<gene>
    <name evidence="2" type="ORF">C7M84_018228</name>
</gene>
<dbReference type="EMBL" id="QCYY01003364">
    <property type="protein sequence ID" value="ROT63847.1"/>
    <property type="molecule type" value="Genomic_DNA"/>
</dbReference>
<reference evidence="2 3" key="1">
    <citation type="submission" date="2018-04" db="EMBL/GenBank/DDBJ databases">
        <authorList>
            <person name="Zhang X."/>
            <person name="Yuan J."/>
            <person name="Li F."/>
            <person name="Xiang J."/>
        </authorList>
    </citation>
    <scope>NUCLEOTIDE SEQUENCE [LARGE SCALE GENOMIC DNA]</scope>
    <source>
        <tissue evidence="2">Muscle</tissue>
    </source>
</reference>
<accession>A0A3R7PYW3</accession>
<feature type="compositionally biased region" description="Pro residues" evidence="1">
    <location>
        <begin position="411"/>
        <end position="420"/>
    </location>
</feature>
<sequence>MCEWEAKSRSRTSSISMRGCSSLPLMNVGAQHRQALLNASTLTALTNPGRPRPVATTPGTNDLGRSFFDNSFPTTHGPQQYSRLSPLFPLRSCTTTKSATLSAAPASSAYPATSARALARHPATDQSRDFDELPLVRGTAQPASCRCHPGPGRRPHHKTGPCRPTTAARRHPQIKVVIAPRSAGTPTVSHRPIPAAEASRAREGSPPHDGYPGINPQDPSKLTAPLLGDVPGEHGLSSVKVTAGSEPTPRARPPSSCPSKSAGPLATTRLRNKPTPAPVAPTARLDFAPVVLQPSREDVPPISCRRIWPSSRITGTCTGQGRSGPGAMGRQPLRRPRQPGPTKACHPHFRDGSRRRQGLASRRPGRGPRSLAPRRTSRLLPPGLQQGRRRRRRATAAPPGGRGPPTALALHPPPLRPPPALDAELGRTTAKRMRGPPYSLSGSSARFRKPLNYNHAPPGPASSPPRNGINRALFRWHPSAGPLSPLPSSPSAHRRWTMVIRGAEAREKPRASPCPEKTMADLTGQAPTPSYSNIQLLNKIRPSLHPALTIWAVRRKGCHVHVWKRNAQSIQTAAPVPSRLGGDAPTTSSRPL</sequence>
<comment type="caution">
    <text evidence="2">The sequence shown here is derived from an EMBL/GenBank/DDBJ whole genome shotgun (WGS) entry which is preliminary data.</text>
</comment>
<dbReference type="AlphaFoldDB" id="A0A3R7PYW3"/>
<feature type="compositionally biased region" description="Low complexity" evidence="1">
    <location>
        <begin position="395"/>
        <end position="410"/>
    </location>
</feature>
<feature type="region of interest" description="Disordered" evidence="1">
    <location>
        <begin position="181"/>
        <end position="281"/>
    </location>
</feature>
<evidence type="ECO:0000313" key="3">
    <source>
        <dbReference type="Proteomes" id="UP000283509"/>
    </source>
</evidence>
<organism evidence="2 3">
    <name type="scientific">Penaeus vannamei</name>
    <name type="common">Whiteleg shrimp</name>
    <name type="synonym">Litopenaeus vannamei</name>
    <dbReference type="NCBI Taxonomy" id="6689"/>
    <lineage>
        <taxon>Eukaryota</taxon>
        <taxon>Metazoa</taxon>
        <taxon>Ecdysozoa</taxon>
        <taxon>Arthropoda</taxon>
        <taxon>Crustacea</taxon>
        <taxon>Multicrustacea</taxon>
        <taxon>Malacostraca</taxon>
        <taxon>Eumalacostraca</taxon>
        <taxon>Eucarida</taxon>
        <taxon>Decapoda</taxon>
        <taxon>Dendrobranchiata</taxon>
        <taxon>Penaeoidea</taxon>
        <taxon>Penaeidae</taxon>
        <taxon>Penaeus</taxon>
    </lineage>
</organism>
<feature type="compositionally biased region" description="Basic residues" evidence="1">
    <location>
        <begin position="151"/>
        <end position="160"/>
    </location>
</feature>
<evidence type="ECO:0000313" key="2">
    <source>
        <dbReference type="EMBL" id="ROT63847.1"/>
    </source>
</evidence>
<dbReference type="Proteomes" id="UP000283509">
    <property type="component" value="Unassembled WGS sequence"/>
</dbReference>
<feature type="region of interest" description="Disordered" evidence="1">
    <location>
        <begin position="141"/>
        <end position="169"/>
    </location>
</feature>
<feature type="region of interest" description="Disordered" evidence="1">
    <location>
        <begin position="44"/>
        <end position="83"/>
    </location>
</feature>
<feature type="region of interest" description="Disordered" evidence="1">
    <location>
        <begin position="573"/>
        <end position="592"/>
    </location>
</feature>
<feature type="compositionally biased region" description="Polar residues" evidence="1">
    <location>
        <begin position="311"/>
        <end position="320"/>
    </location>
</feature>
<feature type="region of interest" description="Disordered" evidence="1">
    <location>
        <begin position="295"/>
        <end position="470"/>
    </location>
</feature>
<proteinExistence type="predicted"/>
<name>A0A3R7PYW3_PENVA</name>
<reference evidence="2 3" key="2">
    <citation type="submission" date="2019-01" db="EMBL/GenBank/DDBJ databases">
        <title>The decoding of complex shrimp genome reveals the adaptation for benthos swimmer, frequently molting mechanism and breeding impact on genome.</title>
        <authorList>
            <person name="Sun Y."/>
            <person name="Gao Y."/>
            <person name="Yu Y."/>
        </authorList>
    </citation>
    <scope>NUCLEOTIDE SEQUENCE [LARGE SCALE GENOMIC DNA]</scope>
    <source>
        <tissue evidence="2">Muscle</tissue>
    </source>
</reference>
<feature type="compositionally biased region" description="Polar residues" evidence="1">
    <location>
        <begin position="68"/>
        <end position="83"/>
    </location>
</feature>
<keyword evidence="3" id="KW-1185">Reference proteome</keyword>
<protein>
    <submittedName>
        <fullName evidence="2">Uncharacterized protein</fullName>
    </submittedName>
</protein>
<evidence type="ECO:0000256" key="1">
    <source>
        <dbReference type="SAM" id="MobiDB-lite"/>
    </source>
</evidence>